<reference evidence="2" key="2">
    <citation type="submission" date="2018-03" db="EMBL/GenBank/DDBJ databases">
        <title>The Triticum urartu genome reveals the dynamic nature of wheat genome evolution.</title>
        <authorList>
            <person name="Ling H."/>
            <person name="Ma B."/>
            <person name="Shi X."/>
            <person name="Liu H."/>
            <person name="Dong L."/>
            <person name="Sun H."/>
            <person name="Cao Y."/>
            <person name="Gao Q."/>
            <person name="Zheng S."/>
            <person name="Li Y."/>
            <person name="Yu Y."/>
            <person name="Du H."/>
            <person name="Qi M."/>
            <person name="Li Y."/>
            <person name="Yu H."/>
            <person name="Cui Y."/>
            <person name="Wang N."/>
            <person name="Chen C."/>
            <person name="Wu H."/>
            <person name="Zhao Y."/>
            <person name="Zhang J."/>
            <person name="Li Y."/>
            <person name="Zhou W."/>
            <person name="Zhang B."/>
            <person name="Hu W."/>
            <person name="Eijk M."/>
            <person name="Tang J."/>
            <person name="Witsenboer H."/>
            <person name="Zhao S."/>
            <person name="Li Z."/>
            <person name="Zhang A."/>
            <person name="Wang D."/>
            <person name="Liang C."/>
        </authorList>
    </citation>
    <scope>NUCLEOTIDE SEQUENCE [LARGE SCALE GENOMIC DNA]</scope>
    <source>
        <strain evidence="2">cv. G1812</strain>
    </source>
</reference>
<keyword evidence="3" id="KW-1185">Reference proteome</keyword>
<evidence type="ECO:0000256" key="1">
    <source>
        <dbReference type="SAM" id="MobiDB-lite"/>
    </source>
</evidence>
<accession>A0A8R7P8X6</accession>
<reference evidence="2" key="3">
    <citation type="submission" date="2022-06" db="UniProtKB">
        <authorList>
            <consortium name="EnsemblPlants"/>
        </authorList>
    </citation>
    <scope>IDENTIFICATION</scope>
</reference>
<reference evidence="3" key="1">
    <citation type="journal article" date="2013" name="Nature">
        <title>Draft genome of the wheat A-genome progenitor Triticum urartu.</title>
        <authorList>
            <person name="Ling H.Q."/>
            <person name="Zhao S."/>
            <person name="Liu D."/>
            <person name="Wang J."/>
            <person name="Sun H."/>
            <person name="Zhang C."/>
            <person name="Fan H."/>
            <person name="Li D."/>
            <person name="Dong L."/>
            <person name="Tao Y."/>
            <person name="Gao C."/>
            <person name="Wu H."/>
            <person name="Li Y."/>
            <person name="Cui Y."/>
            <person name="Guo X."/>
            <person name="Zheng S."/>
            <person name="Wang B."/>
            <person name="Yu K."/>
            <person name="Liang Q."/>
            <person name="Yang W."/>
            <person name="Lou X."/>
            <person name="Chen J."/>
            <person name="Feng M."/>
            <person name="Jian J."/>
            <person name="Zhang X."/>
            <person name="Luo G."/>
            <person name="Jiang Y."/>
            <person name="Liu J."/>
            <person name="Wang Z."/>
            <person name="Sha Y."/>
            <person name="Zhang B."/>
            <person name="Wu H."/>
            <person name="Tang D."/>
            <person name="Shen Q."/>
            <person name="Xue P."/>
            <person name="Zou S."/>
            <person name="Wang X."/>
            <person name="Liu X."/>
            <person name="Wang F."/>
            <person name="Yang Y."/>
            <person name="An X."/>
            <person name="Dong Z."/>
            <person name="Zhang K."/>
            <person name="Zhang X."/>
            <person name="Luo M.C."/>
            <person name="Dvorak J."/>
            <person name="Tong Y."/>
            <person name="Wang J."/>
            <person name="Yang H."/>
            <person name="Li Z."/>
            <person name="Wang D."/>
            <person name="Zhang A."/>
            <person name="Wang J."/>
        </authorList>
    </citation>
    <scope>NUCLEOTIDE SEQUENCE</scope>
    <source>
        <strain evidence="3">cv. G1812</strain>
    </source>
</reference>
<dbReference type="AlphaFoldDB" id="A0A8R7P8X6"/>
<evidence type="ECO:0000313" key="3">
    <source>
        <dbReference type="Proteomes" id="UP000015106"/>
    </source>
</evidence>
<dbReference type="Proteomes" id="UP000015106">
    <property type="component" value="Chromosome 2"/>
</dbReference>
<protein>
    <submittedName>
        <fullName evidence="2">Uncharacterized protein</fullName>
    </submittedName>
</protein>
<dbReference type="Gramene" id="TuG1812G0200000221.01.T01">
    <property type="protein sequence ID" value="TuG1812G0200000221.01.T01.cds393015"/>
    <property type="gene ID" value="TuG1812G0200000221.01"/>
</dbReference>
<proteinExistence type="predicted"/>
<name>A0A8R7P8X6_TRIUA</name>
<dbReference type="EnsemblPlants" id="TuG1812G0200000221.01.T01">
    <property type="protein sequence ID" value="TuG1812G0200000221.01.T01.cds393015"/>
    <property type="gene ID" value="TuG1812G0200000221.01"/>
</dbReference>
<feature type="region of interest" description="Disordered" evidence="1">
    <location>
        <begin position="1"/>
        <end position="38"/>
    </location>
</feature>
<evidence type="ECO:0000313" key="2">
    <source>
        <dbReference type="EnsemblPlants" id="TuG1812G0200000221.01.T01.cds393015"/>
    </source>
</evidence>
<organism evidence="2 3">
    <name type="scientific">Triticum urartu</name>
    <name type="common">Red wild einkorn</name>
    <name type="synonym">Crithodium urartu</name>
    <dbReference type="NCBI Taxonomy" id="4572"/>
    <lineage>
        <taxon>Eukaryota</taxon>
        <taxon>Viridiplantae</taxon>
        <taxon>Streptophyta</taxon>
        <taxon>Embryophyta</taxon>
        <taxon>Tracheophyta</taxon>
        <taxon>Spermatophyta</taxon>
        <taxon>Magnoliopsida</taxon>
        <taxon>Liliopsida</taxon>
        <taxon>Poales</taxon>
        <taxon>Poaceae</taxon>
        <taxon>BOP clade</taxon>
        <taxon>Pooideae</taxon>
        <taxon>Triticodae</taxon>
        <taxon>Triticeae</taxon>
        <taxon>Triticinae</taxon>
        <taxon>Triticum</taxon>
    </lineage>
</organism>
<sequence>MATMELAAAGSGGQVLDQMPQSRRRQGQEEAAPSQAGARSALVLLPASGYLAPGLLLG</sequence>